<dbReference type="GO" id="GO:0048316">
    <property type="term" value="P:seed development"/>
    <property type="evidence" value="ECO:0007669"/>
    <property type="project" value="UniProtKB-ARBA"/>
</dbReference>
<dbReference type="Proteomes" id="UP000807115">
    <property type="component" value="Chromosome 9"/>
</dbReference>
<proteinExistence type="inferred from homology"/>
<dbReference type="InterPro" id="IPR014710">
    <property type="entry name" value="RmlC-like_jellyroll"/>
</dbReference>
<dbReference type="Gramene" id="EES18857">
    <property type="protein sequence ID" value="EES18857"/>
    <property type="gene ID" value="SORBI_3009G007100"/>
</dbReference>
<protein>
    <recommendedName>
        <fullName evidence="8">Cupin type-1 domain-containing protein</fullName>
    </recommendedName>
</protein>
<evidence type="ECO:0000259" key="8">
    <source>
        <dbReference type="SMART" id="SM00835"/>
    </source>
</evidence>
<keyword evidence="5" id="KW-0708">Seed storage protein</keyword>
<gene>
    <name evidence="9" type="ORF">BDA96_09G007200</name>
</gene>
<evidence type="ECO:0000256" key="3">
    <source>
        <dbReference type="ARBA" id="ARBA00022729"/>
    </source>
</evidence>
<comment type="subunit">
    <text evidence="2">Hexamer; each subunit is composed of an acidic and a basic chain derived from a single precursor and linked by a disulfide bond.</text>
</comment>
<dbReference type="PANTHER" id="PTHR31189">
    <property type="entry name" value="OS03G0336100 PROTEIN-RELATED"/>
    <property type="match status" value="1"/>
</dbReference>
<dbReference type="SMART" id="SM00835">
    <property type="entry name" value="Cupin_1"/>
    <property type="match status" value="2"/>
</dbReference>
<evidence type="ECO:0000256" key="4">
    <source>
        <dbReference type="ARBA" id="ARBA00022761"/>
    </source>
</evidence>
<dbReference type="CDD" id="cd02243">
    <property type="entry name" value="cupin_11S_legumin_C"/>
    <property type="match status" value="1"/>
</dbReference>
<comment type="caution">
    <text evidence="9">The sequence shown here is derived from an EMBL/GenBank/DDBJ whole genome shotgun (WGS) entry which is preliminary data.</text>
</comment>
<dbReference type="InterPro" id="IPR006045">
    <property type="entry name" value="Cupin_1"/>
</dbReference>
<keyword evidence="4" id="KW-0758">Storage protein</keyword>
<dbReference type="SUPFAM" id="SSF51182">
    <property type="entry name" value="RmlC-like cupins"/>
    <property type="match status" value="1"/>
</dbReference>
<keyword evidence="3 7" id="KW-0732">Signal</keyword>
<dbReference type="AlphaFoldDB" id="A0A921Q8Z2"/>
<name>A0A921Q8Z2_SORBI</name>
<organism evidence="9 10">
    <name type="scientific">Sorghum bicolor</name>
    <name type="common">Sorghum</name>
    <name type="synonym">Sorghum vulgare</name>
    <dbReference type="NCBI Taxonomy" id="4558"/>
    <lineage>
        <taxon>Eukaryota</taxon>
        <taxon>Viridiplantae</taxon>
        <taxon>Streptophyta</taxon>
        <taxon>Embryophyta</taxon>
        <taxon>Tracheophyta</taxon>
        <taxon>Spermatophyta</taxon>
        <taxon>Magnoliopsida</taxon>
        <taxon>Liliopsida</taxon>
        <taxon>Poales</taxon>
        <taxon>Poaceae</taxon>
        <taxon>PACMAD clade</taxon>
        <taxon>Panicoideae</taxon>
        <taxon>Andropogonodae</taxon>
        <taxon>Andropogoneae</taxon>
        <taxon>Sorghinae</taxon>
        <taxon>Sorghum</taxon>
    </lineage>
</organism>
<reference evidence="9" key="2">
    <citation type="submission" date="2020-10" db="EMBL/GenBank/DDBJ databases">
        <authorList>
            <person name="Cooper E.A."/>
            <person name="Brenton Z.W."/>
            <person name="Flinn B.S."/>
            <person name="Jenkins J."/>
            <person name="Shu S."/>
            <person name="Flowers D."/>
            <person name="Luo F."/>
            <person name="Wang Y."/>
            <person name="Xia P."/>
            <person name="Barry K."/>
            <person name="Daum C."/>
            <person name="Lipzen A."/>
            <person name="Yoshinaga Y."/>
            <person name="Schmutz J."/>
            <person name="Saski C."/>
            <person name="Vermerris W."/>
            <person name="Kresovich S."/>
        </authorList>
    </citation>
    <scope>NUCLEOTIDE SEQUENCE</scope>
</reference>
<dbReference type="InterPro" id="IPR011051">
    <property type="entry name" value="RmlC_Cupin_sf"/>
</dbReference>
<dbReference type="EMBL" id="CM027688">
    <property type="protein sequence ID" value="KAG0516485.1"/>
    <property type="molecule type" value="Genomic_DNA"/>
</dbReference>
<reference evidence="9" key="1">
    <citation type="journal article" date="2019" name="BMC Genomics">
        <title>A new reference genome for Sorghum bicolor reveals high levels of sequence similarity between sweet and grain genotypes: implications for the genetics of sugar metabolism.</title>
        <authorList>
            <person name="Cooper E.A."/>
            <person name="Brenton Z.W."/>
            <person name="Flinn B.S."/>
            <person name="Jenkins J."/>
            <person name="Shu S."/>
            <person name="Flowers D."/>
            <person name="Luo F."/>
            <person name="Wang Y."/>
            <person name="Xia P."/>
            <person name="Barry K."/>
            <person name="Daum C."/>
            <person name="Lipzen A."/>
            <person name="Yoshinaga Y."/>
            <person name="Schmutz J."/>
            <person name="Saski C."/>
            <person name="Vermerris W."/>
            <person name="Kresovich S."/>
        </authorList>
    </citation>
    <scope>NUCLEOTIDE SEQUENCE</scope>
</reference>
<accession>A0A921Q8Z2</accession>
<dbReference type="FunFam" id="2.60.120.10:FF:000073">
    <property type="entry name" value="Glycinin G1"/>
    <property type="match status" value="1"/>
</dbReference>
<feature type="signal peptide" evidence="7">
    <location>
        <begin position="1"/>
        <end position="34"/>
    </location>
</feature>
<dbReference type="SMR" id="A0A921Q8Z2"/>
<feature type="domain" description="Cupin type-1" evidence="8">
    <location>
        <begin position="304"/>
        <end position="453"/>
    </location>
</feature>
<dbReference type="GO" id="GO:0045735">
    <property type="term" value="F:nutrient reservoir activity"/>
    <property type="evidence" value="ECO:0007669"/>
    <property type="project" value="UniProtKB-KW"/>
</dbReference>
<dbReference type="KEGG" id="sbi:8068650"/>
<dbReference type="InterPro" id="IPR050253">
    <property type="entry name" value="Seed_Storage-Functional"/>
</dbReference>
<evidence type="ECO:0000256" key="7">
    <source>
        <dbReference type="SAM" id="SignalP"/>
    </source>
</evidence>
<comment type="similarity">
    <text evidence="1">Belongs to the 11S seed storage protein (globulins) family.</text>
</comment>
<dbReference type="OMA" id="ICTMEVR"/>
<evidence type="ECO:0000313" key="10">
    <source>
        <dbReference type="Proteomes" id="UP000807115"/>
    </source>
</evidence>
<sequence length="484" mass="53100">MAAAASLSGKLLFPSSLCLCLLLLCCSGAGGAAASSSWGASRGGAARECGFDGKLEALEPRHKAQSEAGSVEYFSRFTEADRELTCAGLFAVRVVVDALGLVLPRYSNLHSLVYIAQGRGIIGFSFPGCQEETHHQQQYGYGYGYEHHHQRPDEHHKIHRFQQGDVVAMPAGAQHWLYNDGDTPLVAIYVFDTNNNINQLEPSMRKFLLAGGFSRGQPHFAENIFKGIDARFLSEALGVSMQVAEKLQSRREQRGEIVRVELEHGLHLLNPPPPSFPSLQDQYQHHQTCQRDNSRNICTMEVRHSVERLDQADVYSPGAGRITRLTSHKFPILNLIQMSAVRVDLYQDAILSPFWNFNAHSAMYTIRGCARVQVASDNGTTVFDGVLRAGQLLIIPQGYLVATKAQGEGFQYISFETNHNSMVSHIAGKNSLLSDLPVGVIASSYGVSMEEAAELKNSRKHELAVFTTPPGGSYDQGHVGSAQQ</sequence>
<dbReference type="CDD" id="cd02242">
    <property type="entry name" value="cupin_11S_legumin_N"/>
    <property type="match status" value="1"/>
</dbReference>
<evidence type="ECO:0000256" key="6">
    <source>
        <dbReference type="ARBA" id="ARBA00023157"/>
    </source>
</evidence>
<dbReference type="InterPro" id="IPR006044">
    <property type="entry name" value="11S_seedstore_pln"/>
</dbReference>
<dbReference type="PRINTS" id="PR00439">
    <property type="entry name" value="11SGLOBULIN"/>
</dbReference>
<feature type="domain" description="Cupin type-1" evidence="8">
    <location>
        <begin position="55"/>
        <end position="245"/>
    </location>
</feature>
<dbReference type="OrthoDB" id="2016041at2759"/>
<evidence type="ECO:0000313" key="9">
    <source>
        <dbReference type="EMBL" id="KAG0516485.1"/>
    </source>
</evidence>
<feature type="chain" id="PRO_5037105103" description="Cupin type-1 domain-containing protein" evidence="7">
    <location>
        <begin position="35"/>
        <end position="484"/>
    </location>
</feature>
<evidence type="ECO:0000256" key="1">
    <source>
        <dbReference type="ARBA" id="ARBA00007178"/>
    </source>
</evidence>
<dbReference type="Pfam" id="PF00190">
    <property type="entry name" value="Cupin_1"/>
    <property type="match status" value="2"/>
</dbReference>
<dbReference type="PANTHER" id="PTHR31189:SF35">
    <property type="entry name" value="12S SEED STORAGE PROTEIN CRB"/>
    <property type="match status" value="1"/>
</dbReference>
<keyword evidence="6" id="KW-1015">Disulfide bond</keyword>
<dbReference type="Gene3D" id="2.60.120.10">
    <property type="entry name" value="Jelly Rolls"/>
    <property type="match status" value="2"/>
</dbReference>
<evidence type="ECO:0000256" key="5">
    <source>
        <dbReference type="ARBA" id="ARBA00023129"/>
    </source>
</evidence>
<evidence type="ECO:0000256" key="2">
    <source>
        <dbReference type="ARBA" id="ARBA00011818"/>
    </source>
</evidence>